<dbReference type="Gene3D" id="3.80.10.10">
    <property type="entry name" value="Ribonuclease Inhibitor"/>
    <property type="match status" value="1"/>
</dbReference>
<dbReference type="SUPFAM" id="SSF52058">
    <property type="entry name" value="L domain-like"/>
    <property type="match status" value="1"/>
</dbReference>
<evidence type="ECO:0000313" key="6">
    <source>
        <dbReference type="Proteomes" id="UP001221898"/>
    </source>
</evidence>
<dbReference type="SMART" id="SM00369">
    <property type="entry name" value="LRR_TYP"/>
    <property type="match status" value="5"/>
</dbReference>
<name>A0AAD7TB49_9TELE</name>
<dbReference type="InterPro" id="IPR020859">
    <property type="entry name" value="ROC"/>
</dbReference>
<feature type="domain" description="Roc" evidence="4">
    <location>
        <begin position="211"/>
        <end position="424"/>
    </location>
</feature>
<comment type="caution">
    <text evidence="5">The sequence shown here is derived from an EMBL/GenBank/DDBJ whole genome shotgun (WGS) entry which is preliminary data.</text>
</comment>
<dbReference type="PANTHER" id="PTHR48051:SF55">
    <property type="entry name" value="MALIGNANT FIBROUS HISTIOCYTOMA-AMPLIFIED SEQUENCE 1 HOMOLOG"/>
    <property type="match status" value="1"/>
</dbReference>
<dbReference type="SUPFAM" id="SSF52540">
    <property type="entry name" value="P-loop containing nucleoside triphosphate hydrolases"/>
    <property type="match status" value="1"/>
</dbReference>
<dbReference type="GO" id="GO:0000166">
    <property type="term" value="F:nucleotide binding"/>
    <property type="evidence" value="ECO:0007669"/>
    <property type="project" value="UniProtKB-KW"/>
</dbReference>
<dbReference type="SMART" id="SM00364">
    <property type="entry name" value="LRR_BAC"/>
    <property type="match status" value="5"/>
</dbReference>
<dbReference type="InterPro" id="IPR050216">
    <property type="entry name" value="LRR_domain-containing"/>
</dbReference>
<dbReference type="Gene3D" id="1.10.10.10">
    <property type="entry name" value="Winged helix-like DNA-binding domain superfamily/Winged helix DNA-binding domain"/>
    <property type="match status" value="1"/>
</dbReference>
<dbReference type="PROSITE" id="PS51450">
    <property type="entry name" value="LRR"/>
    <property type="match status" value="4"/>
</dbReference>
<proteinExistence type="predicted"/>
<keyword evidence="3" id="KW-0547">Nucleotide-binding</keyword>
<dbReference type="Proteomes" id="UP001221898">
    <property type="component" value="Unassembled WGS sequence"/>
</dbReference>
<dbReference type="GO" id="GO:0009966">
    <property type="term" value="P:regulation of signal transduction"/>
    <property type="evidence" value="ECO:0007669"/>
    <property type="project" value="UniProtKB-ARBA"/>
</dbReference>
<dbReference type="Pfam" id="PF08477">
    <property type="entry name" value="Roc"/>
    <property type="match status" value="1"/>
</dbReference>
<dbReference type="PANTHER" id="PTHR48051">
    <property type="match status" value="1"/>
</dbReference>
<dbReference type="InterPro" id="IPR027417">
    <property type="entry name" value="P-loop_NTPase"/>
</dbReference>
<evidence type="ECO:0000259" key="4">
    <source>
        <dbReference type="PROSITE" id="PS51424"/>
    </source>
</evidence>
<dbReference type="GO" id="GO:0005737">
    <property type="term" value="C:cytoplasm"/>
    <property type="evidence" value="ECO:0007669"/>
    <property type="project" value="TreeGrafter"/>
</dbReference>
<dbReference type="Pfam" id="PF23598">
    <property type="entry name" value="LRR_14"/>
    <property type="match status" value="1"/>
</dbReference>
<accession>A0AAD7TB49</accession>
<dbReference type="InterPro" id="IPR036388">
    <property type="entry name" value="WH-like_DNA-bd_sf"/>
</dbReference>
<gene>
    <name evidence="5" type="ORF">AAFF_G00225380</name>
</gene>
<protein>
    <recommendedName>
        <fullName evidence="4">Roc domain-containing protein</fullName>
    </recommendedName>
</protein>
<evidence type="ECO:0000256" key="3">
    <source>
        <dbReference type="ARBA" id="ARBA00022741"/>
    </source>
</evidence>
<evidence type="ECO:0000256" key="1">
    <source>
        <dbReference type="ARBA" id="ARBA00022614"/>
    </source>
</evidence>
<dbReference type="AlphaFoldDB" id="A0AAD7TB49"/>
<reference evidence="5" key="1">
    <citation type="journal article" date="2023" name="Science">
        <title>Genome structures resolve the early diversification of teleost fishes.</title>
        <authorList>
            <person name="Parey E."/>
            <person name="Louis A."/>
            <person name="Montfort J."/>
            <person name="Bouchez O."/>
            <person name="Roques C."/>
            <person name="Iampietro C."/>
            <person name="Lluch J."/>
            <person name="Castinel A."/>
            <person name="Donnadieu C."/>
            <person name="Desvignes T."/>
            <person name="Floi Bucao C."/>
            <person name="Jouanno E."/>
            <person name="Wen M."/>
            <person name="Mejri S."/>
            <person name="Dirks R."/>
            <person name="Jansen H."/>
            <person name="Henkel C."/>
            <person name="Chen W.J."/>
            <person name="Zahm M."/>
            <person name="Cabau C."/>
            <person name="Klopp C."/>
            <person name="Thompson A.W."/>
            <person name="Robinson-Rechavi M."/>
            <person name="Braasch I."/>
            <person name="Lecointre G."/>
            <person name="Bobe J."/>
            <person name="Postlethwait J.H."/>
            <person name="Berthelot C."/>
            <person name="Roest Crollius H."/>
            <person name="Guiguen Y."/>
        </authorList>
    </citation>
    <scope>NUCLEOTIDE SEQUENCE</scope>
    <source>
        <strain evidence="5">NC1722</strain>
    </source>
</reference>
<dbReference type="InterPro" id="IPR003591">
    <property type="entry name" value="Leu-rich_rpt_typical-subtyp"/>
</dbReference>
<keyword evidence="6" id="KW-1185">Reference proteome</keyword>
<keyword evidence="1" id="KW-0433">Leucine-rich repeat</keyword>
<dbReference type="Gene3D" id="3.40.50.300">
    <property type="entry name" value="P-loop containing nucleotide triphosphate hydrolases"/>
    <property type="match status" value="1"/>
</dbReference>
<dbReference type="InterPro" id="IPR001611">
    <property type="entry name" value="Leu-rich_rpt"/>
</dbReference>
<evidence type="ECO:0000256" key="2">
    <source>
        <dbReference type="ARBA" id="ARBA00022737"/>
    </source>
</evidence>
<keyword evidence="2" id="KW-0677">Repeat</keyword>
<dbReference type="PROSITE" id="PS51424">
    <property type="entry name" value="ROC"/>
    <property type="match status" value="1"/>
</dbReference>
<sequence>MTQLRTMAQSNGFQQGEKRDFSRKKLKELPREVLAPGNVQNLYLQNNRLKQVCGISALCNIRELNLSCNEFSEFPGEIGELQHLEKLYLNQNCISKIPDGIFSRLEKLEFLKLSTNRLATLPSDLGNCKRLQYLNLSNNCLRDLKALEGLSSLKELYVKSNNLTDLPTGIFLNADLTMFKAAGNPLREPPEEVCMGGVKDIQRYFMMLGSSGQCVRRVKTMFLGSSMAGKSTICRSLREGSPVQVDAADRTVGIEISEVEMRGIKFLFWDFAGHEEYYFTHHVFITPQALVILTINLASYDVNNPQSFKDSVSFWINNVKLRVPESVVLLVGTHADQCMGTADVQEKKADIETKVAAMLKERKANLEMRIKNIEEDQEDPAQLRALQKFTKQKLKVLDLVPMDCTKTEDIENFQNYILCQVQDKDLFPSIERTLPHRYQEVESSIQDLKENKDIPEHGIMSIEDILIDLNTKLGELDREDLQCILRYLHRIGIIVWYVEISALQETVFVEPSFLIKLFKTTVRHDLVNQLQDITRDQLVEERSLVIHRDRWIDDLKGKATLHNAAIRVLLRKSLQELEMDDDDIVKEIVGTRSRDGKFLDLLRHFEICLPAQLSSPLNPQAPIFFPNRKWEPSKPSVHNPGACLFPNYLRDNGTVLKMWGEDSNEDIQVQVYFLPEVPHGFFHRLIIRACSFYPTHWVGKDHCLVSSSNRLVLLKEKCARGDQLIEIRCRRPDRAHLCTDAQMWRSSWDMMLVVLQKLTLLTHQWPGLCLYVCSPCRVDTCSAHFPWMDWKDLDGSDIYNMVKEEKLLCSHGHTHQAELLFPKVPRDIKSDDE</sequence>
<dbReference type="InterPro" id="IPR032675">
    <property type="entry name" value="LRR_dom_sf"/>
</dbReference>
<evidence type="ECO:0000313" key="5">
    <source>
        <dbReference type="EMBL" id="KAJ8417695.1"/>
    </source>
</evidence>
<dbReference type="EMBL" id="JAINUG010000003">
    <property type="protein sequence ID" value="KAJ8417695.1"/>
    <property type="molecule type" value="Genomic_DNA"/>
</dbReference>
<dbReference type="InterPro" id="IPR055414">
    <property type="entry name" value="LRR_R13L4/SHOC2-like"/>
</dbReference>
<organism evidence="5 6">
    <name type="scientific">Aldrovandia affinis</name>
    <dbReference type="NCBI Taxonomy" id="143900"/>
    <lineage>
        <taxon>Eukaryota</taxon>
        <taxon>Metazoa</taxon>
        <taxon>Chordata</taxon>
        <taxon>Craniata</taxon>
        <taxon>Vertebrata</taxon>
        <taxon>Euteleostomi</taxon>
        <taxon>Actinopterygii</taxon>
        <taxon>Neopterygii</taxon>
        <taxon>Teleostei</taxon>
        <taxon>Notacanthiformes</taxon>
        <taxon>Halosauridae</taxon>
        <taxon>Aldrovandia</taxon>
    </lineage>
</organism>